<gene>
    <name evidence="3" type="ORF">BCR34DRAFT_57234</name>
</gene>
<evidence type="ECO:0000313" key="4">
    <source>
        <dbReference type="Proteomes" id="UP000193144"/>
    </source>
</evidence>
<accession>A0A1Y1Z272</accession>
<evidence type="ECO:0000313" key="3">
    <source>
        <dbReference type="EMBL" id="ORY04391.1"/>
    </source>
</evidence>
<dbReference type="STRING" id="1231657.A0A1Y1Z272"/>
<feature type="chain" id="PRO_5012169196" evidence="2">
    <location>
        <begin position="25"/>
        <end position="370"/>
    </location>
</feature>
<evidence type="ECO:0000256" key="1">
    <source>
        <dbReference type="SAM" id="MobiDB-lite"/>
    </source>
</evidence>
<dbReference type="OrthoDB" id="5237073at2759"/>
<keyword evidence="2" id="KW-0732">Signal</keyword>
<organism evidence="3 4">
    <name type="scientific">Clohesyomyces aquaticus</name>
    <dbReference type="NCBI Taxonomy" id="1231657"/>
    <lineage>
        <taxon>Eukaryota</taxon>
        <taxon>Fungi</taxon>
        <taxon>Dikarya</taxon>
        <taxon>Ascomycota</taxon>
        <taxon>Pezizomycotina</taxon>
        <taxon>Dothideomycetes</taxon>
        <taxon>Pleosporomycetidae</taxon>
        <taxon>Pleosporales</taxon>
        <taxon>Lindgomycetaceae</taxon>
        <taxon>Clohesyomyces</taxon>
    </lineage>
</organism>
<feature type="region of interest" description="Disordered" evidence="1">
    <location>
        <begin position="335"/>
        <end position="358"/>
    </location>
</feature>
<comment type="caution">
    <text evidence="3">The sequence shown here is derived from an EMBL/GenBank/DDBJ whole genome shotgun (WGS) entry which is preliminary data.</text>
</comment>
<reference evidence="3 4" key="1">
    <citation type="submission" date="2016-07" db="EMBL/GenBank/DDBJ databases">
        <title>Pervasive Adenine N6-methylation of Active Genes in Fungi.</title>
        <authorList>
            <consortium name="DOE Joint Genome Institute"/>
            <person name="Mondo S.J."/>
            <person name="Dannebaum R.O."/>
            <person name="Kuo R.C."/>
            <person name="Labutti K."/>
            <person name="Haridas S."/>
            <person name="Kuo A."/>
            <person name="Salamov A."/>
            <person name="Ahrendt S.R."/>
            <person name="Lipzen A."/>
            <person name="Sullivan W."/>
            <person name="Andreopoulos W.B."/>
            <person name="Clum A."/>
            <person name="Lindquist E."/>
            <person name="Daum C."/>
            <person name="Ramamoorthy G.K."/>
            <person name="Gryganskyi A."/>
            <person name="Culley D."/>
            <person name="Magnuson J.K."/>
            <person name="James T.Y."/>
            <person name="O'Malley M.A."/>
            <person name="Stajich J.E."/>
            <person name="Spatafora J.W."/>
            <person name="Visel A."/>
            <person name="Grigoriev I.V."/>
        </authorList>
    </citation>
    <scope>NUCLEOTIDE SEQUENCE [LARGE SCALE GENOMIC DNA]</scope>
    <source>
        <strain evidence="3 4">CBS 115471</strain>
    </source>
</reference>
<keyword evidence="4" id="KW-1185">Reference proteome</keyword>
<feature type="signal peptide" evidence="2">
    <location>
        <begin position="1"/>
        <end position="24"/>
    </location>
</feature>
<sequence length="370" mass="41483">MGFLTLVTLISAIVFSFLPLAAYCDSGHAADNPFAANLAKRIDPNDEQLKEVLWEGYRDLSYINRTRKAQVITYSLGTKHQKRRTRGTPLISVPSCLDCASKSRTNSSEIGYDDFTAAKMVNLIVPGGKTGSCLFYGQRDKDMDPRSLSASATTLGCLWPLSPSPVRAIWNMWPQDDTRNTDYGLNYYCLDAWAPKPCWLNNLMPGPDVTVREPKTRPYFQQMSAAMALTCQGTIYVLHDRPDNLLYEPIGQPTSIWITHELPVLKRLFKQGVVSGLKVIPTIGGPTGRGLPNYDPTTWLDKTEILRQPLKRDIEWTEEMAQFLKARVEQLRSQELSGENGTEHISAEERRGLCSGSAARQENSHLDYFG</sequence>
<dbReference type="EMBL" id="MCFA01000136">
    <property type="protein sequence ID" value="ORY04391.1"/>
    <property type="molecule type" value="Genomic_DNA"/>
</dbReference>
<name>A0A1Y1Z272_9PLEO</name>
<proteinExistence type="predicted"/>
<protein>
    <submittedName>
        <fullName evidence="3">Uncharacterized protein</fullName>
    </submittedName>
</protein>
<feature type="compositionally biased region" description="Basic and acidic residues" evidence="1">
    <location>
        <begin position="341"/>
        <end position="352"/>
    </location>
</feature>
<dbReference type="Proteomes" id="UP000193144">
    <property type="component" value="Unassembled WGS sequence"/>
</dbReference>
<dbReference type="AlphaFoldDB" id="A0A1Y1Z272"/>
<evidence type="ECO:0000256" key="2">
    <source>
        <dbReference type="SAM" id="SignalP"/>
    </source>
</evidence>